<keyword evidence="3" id="KW-1185">Reference proteome</keyword>
<evidence type="ECO:0000313" key="3">
    <source>
        <dbReference type="Proteomes" id="UP000632138"/>
    </source>
</evidence>
<feature type="region of interest" description="Disordered" evidence="1">
    <location>
        <begin position="166"/>
        <end position="190"/>
    </location>
</feature>
<name>A0ABS2ALK0_9ACTN</name>
<sequence length="190" mass="21709">MEKQRFLVLHDYGMGGLWWWVHARSAREVVETFAEAEVVDDPETIARFADDDDLDEVDVDDAVMPPGLDDMRARRDEQRGRPGFGALADREIVHLRRAWDEDDPAVYLMEVGRDGRRLRQVELRETGPGVRGVPDDWAFNPPVVDIFDPVLVEQQIDQAEFERAWESAVPDDSTVDGSAFDGDQELEDRL</sequence>
<dbReference type="Proteomes" id="UP000632138">
    <property type="component" value="Unassembled WGS sequence"/>
</dbReference>
<evidence type="ECO:0000256" key="1">
    <source>
        <dbReference type="SAM" id="MobiDB-lite"/>
    </source>
</evidence>
<reference evidence="2 3" key="1">
    <citation type="submission" date="2021-01" db="EMBL/GenBank/DDBJ databases">
        <title>Actinoplanes sp. nov. LDG1-06 isolated from lichen.</title>
        <authorList>
            <person name="Saeng-In P."/>
            <person name="Phongsopitanun W."/>
            <person name="Kanchanasin P."/>
            <person name="Yuki M."/>
            <person name="Kudo T."/>
            <person name="Ohkuma M."/>
            <person name="Tanasupawat S."/>
        </authorList>
    </citation>
    <scope>NUCLEOTIDE SEQUENCE [LARGE SCALE GENOMIC DNA]</scope>
    <source>
        <strain evidence="2 3">LDG1-06</strain>
    </source>
</reference>
<comment type="caution">
    <text evidence="2">The sequence shown here is derived from an EMBL/GenBank/DDBJ whole genome shotgun (WGS) entry which is preliminary data.</text>
</comment>
<gene>
    <name evidence="2" type="ORF">JIG36_32480</name>
</gene>
<organism evidence="2 3">
    <name type="scientific">Paractinoplanes ovalisporus</name>
    <dbReference type="NCBI Taxonomy" id="2810368"/>
    <lineage>
        <taxon>Bacteria</taxon>
        <taxon>Bacillati</taxon>
        <taxon>Actinomycetota</taxon>
        <taxon>Actinomycetes</taxon>
        <taxon>Micromonosporales</taxon>
        <taxon>Micromonosporaceae</taxon>
        <taxon>Paractinoplanes</taxon>
    </lineage>
</organism>
<accession>A0ABS2ALK0</accession>
<dbReference type="RefSeq" id="WP_203380216.1">
    <property type="nucleotide sequence ID" value="NZ_JAENHP010000013.1"/>
</dbReference>
<protein>
    <submittedName>
        <fullName evidence="2">Uncharacterized protein</fullName>
    </submittedName>
</protein>
<dbReference type="EMBL" id="JAENHP010000013">
    <property type="protein sequence ID" value="MBM2620243.1"/>
    <property type="molecule type" value="Genomic_DNA"/>
</dbReference>
<proteinExistence type="predicted"/>
<evidence type="ECO:0000313" key="2">
    <source>
        <dbReference type="EMBL" id="MBM2620243.1"/>
    </source>
</evidence>